<dbReference type="Proteomes" id="UP001248819">
    <property type="component" value="Unassembled WGS sequence"/>
</dbReference>
<sequence>MMKRFVLTAVIGGAMFFSVESATAQVTSEDQEQMTTEQKMQQKEDWKQVEEQDLPGEVSQAIETDFMGATVSEAHVMEKDGEKKYKLVLFTEEGETKEMYADAQGKWIDKEDKKDKK</sequence>
<feature type="signal peptide" evidence="1">
    <location>
        <begin position="1"/>
        <end position="24"/>
    </location>
</feature>
<feature type="chain" id="PRO_5046157729" description="PepSY domain-containing protein" evidence="1">
    <location>
        <begin position="25"/>
        <end position="117"/>
    </location>
</feature>
<protein>
    <recommendedName>
        <fullName evidence="4">PepSY domain-containing protein</fullName>
    </recommendedName>
</protein>
<evidence type="ECO:0008006" key="4">
    <source>
        <dbReference type="Google" id="ProtNLM"/>
    </source>
</evidence>
<accession>A0ABU3CZ71</accession>
<evidence type="ECO:0000313" key="2">
    <source>
        <dbReference type="EMBL" id="MDT0651660.1"/>
    </source>
</evidence>
<proteinExistence type="predicted"/>
<name>A0ABU3CZ71_9FLAO</name>
<gene>
    <name evidence="2" type="ORF">RM529_16020</name>
</gene>
<dbReference type="EMBL" id="JAVRHP010000151">
    <property type="protein sequence ID" value="MDT0651660.1"/>
    <property type="molecule type" value="Genomic_DNA"/>
</dbReference>
<comment type="caution">
    <text evidence="2">The sequence shown here is derived from an EMBL/GenBank/DDBJ whole genome shotgun (WGS) entry which is preliminary data.</text>
</comment>
<reference evidence="2 3" key="1">
    <citation type="submission" date="2023-09" db="EMBL/GenBank/DDBJ databases">
        <authorList>
            <person name="Rey-Velasco X."/>
        </authorList>
    </citation>
    <scope>NUCLEOTIDE SEQUENCE [LARGE SCALE GENOMIC DNA]</scope>
    <source>
        <strain evidence="2 3">F297</strain>
    </source>
</reference>
<evidence type="ECO:0000256" key="1">
    <source>
        <dbReference type="SAM" id="SignalP"/>
    </source>
</evidence>
<dbReference type="RefSeq" id="WP_311485754.1">
    <property type="nucleotide sequence ID" value="NZ_JAVRHP010000151.1"/>
</dbReference>
<dbReference type="SUPFAM" id="SSF160574">
    <property type="entry name" value="BT0923-like"/>
    <property type="match status" value="1"/>
</dbReference>
<keyword evidence="3" id="KW-1185">Reference proteome</keyword>
<evidence type="ECO:0000313" key="3">
    <source>
        <dbReference type="Proteomes" id="UP001248819"/>
    </source>
</evidence>
<keyword evidence="1" id="KW-0732">Signal</keyword>
<organism evidence="2 3">
    <name type="scientific">Autumnicola edwardsiae</name>
    <dbReference type="NCBI Taxonomy" id="3075594"/>
    <lineage>
        <taxon>Bacteria</taxon>
        <taxon>Pseudomonadati</taxon>
        <taxon>Bacteroidota</taxon>
        <taxon>Flavobacteriia</taxon>
        <taxon>Flavobacteriales</taxon>
        <taxon>Flavobacteriaceae</taxon>
        <taxon>Autumnicola</taxon>
    </lineage>
</organism>